<feature type="DNA-binding region" description="H-T-H motif" evidence="4">
    <location>
        <begin position="29"/>
        <end position="48"/>
    </location>
</feature>
<organism evidence="6 7">
    <name type="scientific">Gordonia jacobaea</name>
    <dbReference type="NCBI Taxonomy" id="122202"/>
    <lineage>
        <taxon>Bacteria</taxon>
        <taxon>Bacillati</taxon>
        <taxon>Actinomycetota</taxon>
        <taxon>Actinomycetes</taxon>
        <taxon>Mycobacteriales</taxon>
        <taxon>Gordoniaceae</taxon>
        <taxon>Gordonia</taxon>
    </lineage>
</organism>
<dbReference type="EMBL" id="LDTZ01000024">
    <property type="protein sequence ID" value="KNA89540.1"/>
    <property type="molecule type" value="Genomic_DNA"/>
</dbReference>
<evidence type="ECO:0000256" key="1">
    <source>
        <dbReference type="ARBA" id="ARBA00023015"/>
    </source>
</evidence>
<keyword evidence="7" id="KW-1185">Reference proteome</keyword>
<dbReference type="InterPro" id="IPR050109">
    <property type="entry name" value="HTH-type_TetR-like_transc_reg"/>
</dbReference>
<dbReference type="PANTHER" id="PTHR30055:SF234">
    <property type="entry name" value="HTH-TYPE TRANSCRIPTIONAL REGULATOR BETI"/>
    <property type="match status" value="1"/>
</dbReference>
<evidence type="ECO:0000256" key="4">
    <source>
        <dbReference type="PROSITE-ProRule" id="PRU00335"/>
    </source>
</evidence>
<reference evidence="6 7" key="1">
    <citation type="submission" date="2015-05" db="EMBL/GenBank/DDBJ databases">
        <title>Draft genome sequence of the bacterium Gordonia jacobaea a new member of the Gordonia genus.</title>
        <authorList>
            <person name="Jimenez-Galisteo G."/>
            <person name="Dominguez A."/>
            <person name="Munoz E."/>
            <person name="Vinas M."/>
        </authorList>
    </citation>
    <scope>NUCLEOTIDE SEQUENCE [LARGE SCALE GENOMIC DNA]</scope>
    <source>
        <strain evidence="7">mv1</strain>
    </source>
</reference>
<accession>A0ABR5I7F3</accession>
<dbReference type="InterPro" id="IPR036271">
    <property type="entry name" value="Tet_transcr_reg_TetR-rel_C_sf"/>
</dbReference>
<name>A0ABR5I7F3_9ACTN</name>
<keyword evidence="1" id="KW-0805">Transcription regulation</keyword>
<dbReference type="RefSeq" id="WP_049700811.1">
    <property type="nucleotide sequence ID" value="NZ_LDTZ01000024.1"/>
</dbReference>
<evidence type="ECO:0000313" key="7">
    <source>
        <dbReference type="Proteomes" id="UP000037247"/>
    </source>
</evidence>
<evidence type="ECO:0000313" key="6">
    <source>
        <dbReference type="EMBL" id="KNA89540.1"/>
    </source>
</evidence>
<comment type="caution">
    <text evidence="6">The sequence shown here is derived from an EMBL/GenBank/DDBJ whole genome shotgun (WGS) entry which is preliminary data.</text>
</comment>
<evidence type="ECO:0000256" key="3">
    <source>
        <dbReference type="ARBA" id="ARBA00023163"/>
    </source>
</evidence>
<dbReference type="SUPFAM" id="SSF48498">
    <property type="entry name" value="Tetracyclin repressor-like, C-terminal domain"/>
    <property type="match status" value="1"/>
</dbReference>
<sequence length="216" mass="24206">MTVTPQQRRASIVDAAIRILDRDGADALNMRLLAEEMDLRPMAVYHYVSSKAELLSMVIAEVTSRVKWHRPRGGPRDRLLAQLYDTYAGLAAIPWLPELLHQGASTGVPPYAMIDAFISNANDMGLNDEQAYDLWRAVWSLIGFELQWHEVNRAYAEKKSWLETIDPGTVEEKYPALARVLPVWSSYAASYDVRTHIAALVDGTIARYAGEASDDT</sequence>
<dbReference type="Proteomes" id="UP000037247">
    <property type="component" value="Unassembled WGS sequence"/>
</dbReference>
<dbReference type="InterPro" id="IPR001647">
    <property type="entry name" value="HTH_TetR"/>
</dbReference>
<keyword evidence="3" id="KW-0804">Transcription</keyword>
<proteinExistence type="predicted"/>
<dbReference type="SUPFAM" id="SSF46689">
    <property type="entry name" value="Homeodomain-like"/>
    <property type="match status" value="1"/>
</dbReference>
<evidence type="ECO:0000259" key="5">
    <source>
        <dbReference type="PROSITE" id="PS50977"/>
    </source>
</evidence>
<feature type="domain" description="HTH tetR-type" evidence="5">
    <location>
        <begin position="6"/>
        <end position="66"/>
    </location>
</feature>
<keyword evidence="2 4" id="KW-0238">DNA-binding</keyword>
<dbReference type="PROSITE" id="PS50977">
    <property type="entry name" value="HTH_TETR_2"/>
    <property type="match status" value="1"/>
</dbReference>
<dbReference type="PANTHER" id="PTHR30055">
    <property type="entry name" value="HTH-TYPE TRANSCRIPTIONAL REGULATOR RUTR"/>
    <property type="match status" value="1"/>
</dbReference>
<protein>
    <recommendedName>
        <fullName evidence="5">HTH tetR-type domain-containing protein</fullName>
    </recommendedName>
</protein>
<dbReference type="Gene3D" id="1.10.357.10">
    <property type="entry name" value="Tetracycline Repressor, domain 2"/>
    <property type="match status" value="1"/>
</dbReference>
<evidence type="ECO:0000256" key="2">
    <source>
        <dbReference type="ARBA" id="ARBA00023125"/>
    </source>
</evidence>
<dbReference type="InterPro" id="IPR009057">
    <property type="entry name" value="Homeodomain-like_sf"/>
</dbReference>
<dbReference type="Pfam" id="PF00440">
    <property type="entry name" value="TetR_N"/>
    <property type="match status" value="1"/>
</dbReference>
<gene>
    <name evidence="6" type="ORF">ABW18_20395</name>
</gene>